<dbReference type="CDD" id="cd03214">
    <property type="entry name" value="ABC_Iron-Siderophores_B12_Hemin"/>
    <property type="match status" value="1"/>
</dbReference>
<evidence type="ECO:0000256" key="2">
    <source>
        <dbReference type="ARBA" id="ARBA00022741"/>
    </source>
</evidence>
<gene>
    <name evidence="5" type="ORF">IAB02_00765</name>
</gene>
<dbReference type="FunFam" id="3.40.50.300:FF:000134">
    <property type="entry name" value="Iron-enterobactin ABC transporter ATP-binding protein"/>
    <property type="match status" value="1"/>
</dbReference>
<sequence length="263" mass="29191">MDRLQISGLWAGYGNRSVLEEVSLRVEPGAFVGILGPNGSGKSTLLKTLYAGTRPTRGTIELDGTDLCDLSRKAIARKMAVVGQENTIPFNFRAREIVAMGRTPHKRLFEPDTLQDRKAVQSAMELLGVADLADRDFSQLSGGEKQRVLIARAFAQEAEFLVLDEPTNHLDISYQLQALEALRASKKTVLAALHDLNLAAMFCTEIYLLKNRRVLCHGRPEEILTPSKIREVFDVKCEIQTCPQTGKIHVVYLPNSISKEICL</sequence>
<dbReference type="PANTHER" id="PTHR42794:SF2">
    <property type="entry name" value="ABC TRANSPORTER ATP-BINDING PROTEIN"/>
    <property type="match status" value="1"/>
</dbReference>
<reference evidence="5" key="1">
    <citation type="submission" date="2020-10" db="EMBL/GenBank/DDBJ databases">
        <authorList>
            <person name="Gilroy R."/>
        </authorList>
    </citation>
    <scope>NUCLEOTIDE SEQUENCE</scope>
    <source>
        <strain evidence="5">ChiHcec3-11533</strain>
    </source>
</reference>
<keyword evidence="3 5" id="KW-0067">ATP-binding</keyword>
<evidence type="ECO:0000313" key="5">
    <source>
        <dbReference type="EMBL" id="HIU33068.1"/>
    </source>
</evidence>
<comment type="caution">
    <text evidence="5">The sequence shown here is derived from an EMBL/GenBank/DDBJ whole genome shotgun (WGS) entry which is preliminary data.</text>
</comment>
<evidence type="ECO:0000256" key="3">
    <source>
        <dbReference type="ARBA" id="ARBA00022840"/>
    </source>
</evidence>
<dbReference type="EMBL" id="DVMU01000017">
    <property type="protein sequence ID" value="HIU33068.1"/>
    <property type="molecule type" value="Genomic_DNA"/>
</dbReference>
<dbReference type="PROSITE" id="PS50893">
    <property type="entry name" value="ABC_TRANSPORTER_2"/>
    <property type="match status" value="1"/>
</dbReference>
<protein>
    <submittedName>
        <fullName evidence="5">ABC transporter ATP-binding protein</fullName>
    </submittedName>
</protein>
<evidence type="ECO:0000313" key="6">
    <source>
        <dbReference type="Proteomes" id="UP000824072"/>
    </source>
</evidence>
<dbReference type="InterPro" id="IPR003593">
    <property type="entry name" value="AAA+_ATPase"/>
</dbReference>
<organism evidence="5 6">
    <name type="scientific">Candidatus Pullichristensenella excrementigallinarum</name>
    <dbReference type="NCBI Taxonomy" id="2840907"/>
    <lineage>
        <taxon>Bacteria</taxon>
        <taxon>Bacillati</taxon>
        <taxon>Bacillota</taxon>
        <taxon>Clostridia</taxon>
        <taxon>Candidatus Pullichristensenella</taxon>
    </lineage>
</organism>
<dbReference type="GO" id="GO:0016887">
    <property type="term" value="F:ATP hydrolysis activity"/>
    <property type="evidence" value="ECO:0007669"/>
    <property type="project" value="InterPro"/>
</dbReference>
<keyword evidence="1" id="KW-0813">Transport</keyword>
<proteinExistence type="predicted"/>
<dbReference type="SMART" id="SM00382">
    <property type="entry name" value="AAA"/>
    <property type="match status" value="1"/>
</dbReference>
<keyword evidence="2" id="KW-0547">Nucleotide-binding</keyword>
<dbReference type="Pfam" id="PF00005">
    <property type="entry name" value="ABC_tran"/>
    <property type="match status" value="1"/>
</dbReference>
<dbReference type="Proteomes" id="UP000824072">
    <property type="component" value="Unassembled WGS sequence"/>
</dbReference>
<accession>A0A9D1I9F6</accession>
<name>A0A9D1I9F6_9FIRM</name>
<dbReference type="InterPro" id="IPR027417">
    <property type="entry name" value="P-loop_NTPase"/>
</dbReference>
<dbReference type="PANTHER" id="PTHR42794">
    <property type="entry name" value="HEMIN IMPORT ATP-BINDING PROTEIN HMUV"/>
    <property type="match status" value="1"/>
</dbReference>
<dbReference type="InterPro" id="IPR003439">
    <property type="entry name" value="ABC_transporter-like_ATP-bd"/>
</dbReference>
<dbReference type="GO" id="GO:0005524">
    <property type="term" value="F:ATP binding"/>
    <property type="evidence" value="ECO:0007669"/>
    <property type="project" value="UniProtKB-KW"/>
</dbReference>
<evidence type="ECO:0000256" key="1">
    <source>
        <dbReference type="ARBA" id="ARBA00022448"/>
    </source>
</evidence>
<dbReference type="PROSITE" id="PS00211">
    <property type="entry name" value="ABC_TRANSPORTER_1"/>
    <property type="match status" value="1"/>
</dbReference>
<dbReference type="AlphaFoldDB" id="A0A9D1I9F6"/>
<dbReference type="InterPro" id="IPR017871">
    <property type="entry name" value="ABC_transporter-like_CS"/>
</dbReference>
<dbReference type="Gene3D" id="3.40.50.300">
    <property type="entry name" value="P-loop containing nucleotide triphosphate hydrolases"/>
    <property type="match status" value="1"/>
</dbReference>
<feature type="domain" description="ABC transporter" evidence="4">
    <location>
        <begin position="4"/>
        <end position="236"/>
    </location>
</feature>
<reference evidence="5" key="2">
    <citation type="journal article" date="2021" name="PeerJ">
        <title>Extensive microbial diversity within the chicken gut microbiome revealed by metagenomics and culture.</title>
        <authorList>
            <person name="Gilroy R."/>
            <person name="Ravi A."/>
            <person name="Getino M."/>
            <person name="Pursley I."/>
            <person name="Horton D.L."/>
            <person name="Alikhan N.F."/>
            <person name="Baker D."/>
            <person name="Gharbi K."/>
            <person name="Hall N."/>
            <person name="Watson M."/>
            <person name="Adriaenssens E.M."/>
            <person name="Foster-Nyarko E."/>
            <person name="Jarju S."/>
            <person name="Secka A."/>
            <person name="Antonio M."/>
            <person name="Oren A."/>
            <person name="Chaudhuri R.R."/>
            <person name="La Ragione R."/>
            <person name="Hildebrand F."/>
            <person name="Pallen M.J."/>
        </authorList>
    </citation>
    <scope>NUCLEOTIDE SEQUENCE</scope>
    <source>
        <strain evidence="5">ChiHcec3-11533</strain>
    </source>
</reference>
<dbReference type="SUPFAM" id="SSF52540">
    <property type="entry name" value="P-loop containing nucleoside triphosphate hydrolases"/>
    <property type="match status" value="1"/>
</dbReference>
<evidence type="ECO:0000259" key="4">
    <source>
        <dbReference type="PROSITE" id="PS50893"/>
    </source>
</evidence>